<dbReference type="Proteomes" id="UP000177306">
    <property type="component" value="Unassembled WGS sequence"/>
</dbReference>
<dbReference type="NCBIfam" id="NF047752">
    <property type="entry name" value="MntA_antitoxin"/>
    <property type="match status" value="1"/>
</dbReference>
<dbReference type="EMBL" id="MFLY01000007">
    <property type="protein sequence ID" value="OGG73193.1"/>
    <property type="molecule type" value="Genomic_DNA"/>
</dbReference>
<organism evidence="2 3">
    <name type="scientific">Candidatus Kaiserbacteria bacterium RIFCSPLOWO2_01_FULL_53_17</name>
    <dbReference type="NCBI Taxonomy" id="1798511"/>
    <lineage>
        <taxon>Bacteria</taxon>
        <taxon>Candidatus Kaiseribacteriota</taxon>
    </lineage>
</organism>
<protein>
    <recommendedName>
        <fullName evidence="1">Polymerase beta nucleotidyltransferase domain-containing protein</fullName>
    </recommendedName>
</protein>
<dbReference type="Gene3D" id="3.30.460.10">
    <property type="entry name" value="Beta Polymerase, domain 2"/>
    <property type="match status" value="1"/>
</dbReference>
<dbReference type="AlphaFoldDB" id="A0A1F6EHU2"/>
<reference evidence="2 3" key="1">
    <citation type="journal article" date="2016" name="Nat. Commun.">
        <title>Thousands of microbial genomes shed light on interconnected biogeochemical processes in an aquifer system.</title>
        <authorList>
            <person name="Anantharaman K."/>
            <person name="Brown C.T."/>
            <person name="Hug L.A."/>
            <person name="Sharon I."/>
            <person name="Castelle C.J."/>
            <person name="Probst A.J."/>
            <person name="Thomas B.C."/>
            <person name="Singh A."/>
            <person name="Wilkins M.J."/>
            <person name="Karaoz U."/>
            <person name="Brodie E.L."/>
            <person name="Williams K.H."/>
            <person name="Hubbard S.S."/>
            <person name="Banfield J.F."/>
        </authorList>
    </citation>
    <scope>NUCLEOTIDE SEQUENCE [LARGE SCALE GENOMIC DNA]</scope>
</reference>
<evidence type="ECO:0000313" key="2">
    <source>
        <dbReference type="EMBL" id="OGG73193.1"/>
    </source>
</evidence>
<dbReference type="CDD" id="cd05403">
    <property type="entry name" value="NT_KNTase_like"/>
    <property type="match status" value="1"/>
</dbReference>
<dbReference type="PANTHER" id="PTHR43852:SF4">
    <property type="entry name" value="NUCLEOTIDYLTRANSFERASE"/>
    <property type="match status" value="1"/>
</dbReference>
<dbReference type="SUPFAM" id="SSF81301">
    <property type="entry name" value="Nucleotidyltransferase"/>
    <property type="match status" value="1"/>
</dbReference>
<feature type="domain" description="Polymerase beta nucleotidyltransferase" evidence="1">
    <location>
        <begin position="18"/>
        <end position="105"/>
    </location>
</feature>
<name>A0A1F6EHU2_9BACT</name>
<dbReference type="InterPro" id="IPR041633">
    <property type="entry name" value="Polbeta"/>
</dbReference>
<proteinExistence type="predicted"/>
<dbReference type="PANTHER" id="PTHR43852">
    <property type="entry name" value="NUCLEOTIDYLTRANSFERASE"/>
    <property type="match status" value="1"/>
</dbReference>
<accession>A0A1F6EHU2</accession>
<comment type="caution">
    <text evidence="2">The sequence shown here is derived from an EMBL/GenBank/DDBJ whole genome shotgun (WGS) entry which is preliminary data.</text>
</comment>
<dbReference type="InterPro" id="IPR052930">
    <property type="entry name" value="TA_antitoxin_MntA"/>
</dbReference>
<dbReference type="Pfam" id="PF18765">
    <property type="entry name" value="Polbeta"/>
    <property type="match status" value="1"/>
</dbReference>
<dbReference type="InterPro" id="IPR043519">
    <property type="entry name" value="NT_sf"/>
</dbReference>
<evidence type="ECO:0000259" key="1">
    <source>
        <dbReference type="Pfam" id="PF18765"/>
    </source>
</evidence>
<evidence type="ECO:0000313" key="3">
    <source>
        <dbReference type="Proteomes" id="UP000177306"/>
    </source>
</evidence>
<sequence length="144" mass="16458">MDIRLSEKSKQELTALGVGVLYLYGSRAQGTAYENSDYDVGVVFTDPKKAHLDIHSYNELYNVLSAIFPDMLHGPKLDIAILQRANAKLQMDAVQYGAVLFESDPRVRADYEESIIKRYDDYRFLEREYEDATFTAFSAPPEYV</sequence>
<gene>
    <name evidence="2" type="ORF">A3A38_04815</name>
</gene>